<keyword evidence="1" id="KW-0805">Transcription regulation</keyword>
<evidence type="ECO:0000313" key="4">
    <source>
        <dbReference type="EMBL" id="MBB1487329.1"/>
    </source>
</evidence>
<gene>
    <name evidence="4" type="ORF">H4O21_12000</name>
</gene>
<dbReference type="PANTHER" id="PTHR43436:SF1">
    <property type="entry name" value="TRANSCRIPTIONAL REGULATORY PROTEIN"/>
    <property type="match status" value="1"/>
</dbReference>
<keyword evidence="5" id="KW-1185">Reference proteome</keyword>
<evidence type="ECO:0000256" key="1">
    <source>
        <dbReference type="ARBA" id="ARBA00023015"/>
    </source>
</evidence>
<protein>
    <submittedName>
        <fullName evidence="4">AraC family transcriptional regulator</fullName>
    </submittedName>
</protein>
<dbReference type="InterPro" id="IPR009594">
    <property type="entry name" value="Tscrpt_reg_HTH_AraC_N"/>
</dbReference>
<dbReference type="RefSeq" id="WP_182809111.1">
    <property type="nucleotide sequence ID" value="NZ_JACJFM010000014.1"/>
</dbReference>
<feature type="domain" description="HTH araC/xylS-type" evidence="3">
    <location>
        <begin position="197"/>
        <end position="295"/>
    </location>
</feature>
<evidence type="ECO:0000256" key="2">
    <source>
        <dbReference type="ARBA" id="ARBA00023163"/>
    </source>
</evidence>
<dbReference type="PROSITE" id="PS01124">
    <property type="entry name" value="HTH_ARAC_FAMILY_2"/>
    <property type="match status" value="1"/>
</dbReference>
<proteinExistence type="predicted"/>
<dbReference type="Proteomes" id="UP000565262">
    <property type="component" value="Unassembled WGS sequence"/>
</dbReference>
<dbReference type="AlphaFoldDB" id="A0A839IS71"/>
<dbReference type="Pfam" id="PF12833">
    <property type="entry name" value="HTH_18"/>
    <property type="match status" value="1"/>
</dbReference>
<comment type="caution">
    <text evidence="4">The sequence shown here is derived from an EMBL/GenBank/DDBJ whole genome shotgun (WGS) entry which is preliminary data.</text>
</comment>
<dbReference type="GO" id="GO:0003700">
    <property type="term" value="F:DNA-binding transcription factor activity"/>
    <property type="evidence" value="ECO:0007669"/>
    <property type="project" value="InterPro"/>
</dbReference>
<dbReference type="Gene3D" id="1.10.10.60">
    <property type="entry name" value="Homeodomain-like"/>
    <property type="match status" value="1"/>
</dbReference>
<sequence>MNEVTDQNNVQGLVRQALKVEHRPGDHSTRIPGLTLHLRNNPTDPLHCIYTLSLAVVLQGEKQISYGNQTFSCTEGQLTLTTFDLPVVSHVTHATRHKPFIGLVLKLDYNLILQVCSELKLNKPAGDIAYKSISVENLDDGLTDALKRLLNLQHETRFVDSLLPLLEKEIIIRLMESPHGPQLRYLASDGSPGSQILKVVAWLKQNFTQSIAMDDLAGRANMSGSAFRQHFKSLTGTSPLQYLKTLRLQEARDQMLMNRLDASQASSLVGYESASQFSREYSRLFGLPPSKDVQQLRRLL</sequence>
<name>A0A839IS71_9GAMM</name>
<dbReference type="SUPFAM" id="SSF46689">
    <property type="entry name" value="Homeodomain-like"/>
    <property type="match status" value="2"/>
</dbReference>
<accession>A0A839IS71</accession>
<evidence type="ECO:0000313" key="5">
    <source>
        <dbReference type="Proteomes" id="UP000565262"/>
    </source>
</evidence>
<dbReference type="Pfam" id="PF06719">
    <property type="entry name" value="AraC_N"/>
    <property type="match status" value="1"/>
</dbReference>
<evidence type="ECO:0000259" key="3">
    <source>
        <dbReference type="PROSITE" id="PS01124"/>
    </source>
</evidence>
<keyword evidence="2" id="KW-0804">Transcription</keyword>
<dbReference type="EMBL" id="JACJFM010000014">
    <property type="protein sequence ID" value="MBB1487329.1"/>
    <property type="molecule type" value="Genomic_DNA"/>
</dbReference>
<dbReference type="InterPro" id="IPR018060">
    <property type="entry name" value="HTH_AraC"/>
</dbReference>
<reference evidence="4 5" key="1">
    <citation type="submission" date="2020-08" db="EMBL/GenBank/DDBJ databases">
        <title>Oceanospirillum sp. nov. isolated from marine sediment.</title>
        <authorList>
            <person name="Ji X."/>
        </authorList>
    </citation>
    <scope>NUCLEOTIDE SEQUENCE [LARGE SCALE GENOMIC DNA]</scope>
    <source>
        <strain evidence="4 5">D5</strain>
    </source>
</reference>
<dbReference type="InterPro" id="IPR009057">
    <property type="entry name" value="Homeodomain-like_sf"/>
</dbReference>
<dbReference type="PANTHER" id="PTHR43436">
    <property type="entry name" value="ARAC-FAMILY TRANSCRIPTIONAL REGULATOR"/>
    <property type="match status" value="1"/>
</dbReference>
<organism evidence="4 5">
    <name type="scientific">Oceanospirillum sediminis</name>
    <dbReference type="NCBI Taxonomy" id="2760088"/>
    <lineage>
        <taxon>Bacteria</taxon>
        <taxon>Pseudomonadati</taxon>
        <taxon>Pseudomonadota</taxon>
        <taxon>Gammaproteobacteria</taxon>
        <taxon>Oceanospirillales</taxon>
        <taxon>Oceanospirillaceae</taxon>
        <taxon>Oceanospirillum</taxon>
    </lineage>
</organism>
<dbReference type="SMART" id="SM00342">
    <property type="entry name" value="HTH_ARAC"/>
    <property type="match status" value="1"/>
</dbReference>
<dbReference type="GO" id="GO:0043565">
    <property type="term" value="F:sequence-specific DNA binding"/>
    <property type="evidence" value="ECO:0007669"/>
    <property type="project" value="InterPro"/>
</dbReference>